<sequence length="148" mass="15685">MSDTAKRTPAIELAPDRRVTTRRVLTGARRGAGRLHPALAAAVVLAVFVQVYLIGAYVFGAGAGALDAHRTVGFIAHGLEVLVLIVALIAWLPRRDLALSALLALIGTVQISLAGEHRWVGGLHPLFALVVLVLAAALVLRSRDRPHT</sequence>
<keyword evidence="3" id="KW-1185">Reference proteome</keyword>
<protein>
    <submittedName>
        <fullName evidence="2">Uncharacterized protein</fullName>
    </submittedName>
</protein>
<feature type="transmembrane region" description="Helical" evidence="1">
    <location>
        <begin position="38"/>
        <end position="59"/>
    </location>
</feature>
<evidence type="ECO:0000256" key="1">
    <source>
        <dbReference type="SAM" id="Phobius"/>
    </source>
</evidence>
<feature type="transmembrane region" description="Helical" evidence="1">
    <location>
        <begin position="97"/>
        <end position="115"/>
    </location>
</feature>
<evidence type="ECO:0000313" key="3">
    <source>
        <dbReference type="Proteomes" id="UP001162834"/>
    </source>
</evidence>
<name>A0A9E6Y2J7_9ACTN</name>
<dbReference type="AlphaFoldDB" id="A0A9E6Y2J7"/>
<dbReference type="Proteomes" id="UP001162834">
    <property type="component" value="Chromosome"/>
</dbReference>
<dbReference type="KEGG" id="sbae:DSM104329_04819"/>
<feature type="transmembrane region" description="Helical" evidence="1">
    <location>
        <begin position="71"/>
        <end position="92"/>
    </location>
</feature>
<evidence type="ECO:0000313" key="2">
    <source>
        <dbReference type="EMBL" id="UGS38393.1"/>
    </source>
</evidence>
<gene>
    <name evidence="2" type="ORF">DSM104329_04819</name>
</gene>
<keyword evidence="1" id="KW-1133">Transmembrane helix</keyword>
<dbReference type="RefSeq" id="WP_259312415.1">
    <property type="nucleotide sequence ID" value="NZ_CP087164.1"/>
</dbReference>
<organism evidence="2 3">
    <name type="scientific">Capillimicrobium parvum</name>
    <dbReference type="NCBI Taxonomy" id="2884022"/>
    <lineage>
        <taxon>Bacteria</taxon>
        <taxon>Bacillati</taxon>
        <taxon>Actinomycetota</taxon>
        <taxon>Thermoleophilia</taxon>
        <taxon>Solirubrobacterales</taxon>
        <taxon>Capillimicrobiaceae</taxon>
        <taxon>Capillimicrobium</taxon>
    </lineage>
</organism>
<reference evidence="2" key="1">
    <citation type="journal article" date="2022" name="Int. J. Syst. Evol. Microbiol.">
        <title>Pseudomonas aegrilactucae sp. nov. and Pseudomonas morbosilactucae sp. nov., pathogens causing bacterial rot of lettuce in Japan.</title>
        <authorList>
            <person name="Sawada H."/>
            <person name="Fujikawa T."/>
            <person name="Satou M."/>
        </authorList>
    </citation>
    <scope>NUCLEOTIDE SEQUENCE</scope>
    <source>
        <strain evidence="2">0166_1</strain>
    </source>
</reference>
<feature type="transmembrane region" description="Helical" evidence="1">
    <location>
        <begin position="121"/>
        <end position="140"/>
    </location>
</feature>
<proteinExistence type="predicted"/>
<keyword evidence="1" id="KW-0472">Membrane</keyword>
<keyword evidence="1" id="KW-0812">Transmembrane</keyword>
<accession>A0A9E6Y2J7</accession>
<dbReference type="EMBL" id="CP087164">
    <property type="protein sequence ID" value="UGS38393.1"/>
    <property type="molecule type" value="Genomic_DNA"/>
</dbReference>